<dbReference type="InterPro" id="IPR045461">
    <property type="entry name" value="Wolframin_OB_fold"/>
</dbReference>
<feature type="domain" description="Wolframin cysteine-rich" evidence="5">
    <location>
        <begin position="663"/>
        <end position="767"/>
    </location>
</feature>
<feature type="domain" description="Wolframin cysteine-rich" evidence="5">
    <location>
        <begin position="1490"/>
        <end position="1594"/>
    </location>
</feature>
<feature type="transmembrane region" description="Helical" evidence="2">
    <location>
        <begin position="1091"/>
        <end position="1110"/>
    </location>
</feature>
<feature type="transmembrane region" description="Helical" evidence="2">
    <location>
        <begin position="602"/>
        <end position="620"/>
    </location>
</feature>
<evidence type="ECO:0000256" key="1">
    <source>
        <dbReference type="SAM" id="MobiDB-lite"/>
    </source>
</evidence>
<evidence type="ECO:0000259" key="4">
    <source>
        <dbReference type="Pfam" id="PF19914"/>
    </source>
</evidence>
<proteinExistence type="predicted"/>
<dbReference type="GO" id="GO:0055074">
    <property type="term" value="P:calcium ion homeostasis"/>
    <property type="evidence" value="ECO:0007669"/>
    <property type="project" value="TreeGrafter"/>
</dbReference>
<dbReference type="PANTHER" id="PTHR13098:SF3">
    <property type="entry name" value="WOLFRAMIN"/>
    <property type="match status" value="1"/>
</dbReference>
<feature type="transmembrane region" description="Helical" evidence="2">
    <location>
        <begin position="1122"/>
        <end position="1138"/>
    </location>
</feature>
<feature type="transmembrane region" description="Helical" evidence="2">
    <location>
        <begin position="536"/>
        <end position="563"/>
    </location>
</feature>
<keyword evidence="7" id="KW-1185">Reference proteome</keyword>
<accession>A0AAU9UH35</accession>
<feature type="transmembrane region" description="Helical" evidence="2">
    <location>
        <begin position="279"/>
        <end position="305"/>
    </location>
</feature>
<dbReference type="EMBL" id="CAKOGL010000017">
    <property type="protein sequence ID" value="CAH2097044.1"/>
    <property type="molecule type" value="Genomic_DNA"/>
</dbReference>
<feature type="domain" description="Wolframin EF-hand" evidence="4">
    <location>
        <begin position="110"/>
        <end position="234"/>
    </location>
</feature>
<feature type="transmembrane region" description="Helical" evidence="2">
    <location>
        <begin position="1396"/>
        <end position="1417"/>
    </location>
</feature>
<name>A0AAU9UH35_EUPED</name>
<evidence type="ECO:0000313" key="6">
    <source>
        <dbReference type="EMBL" id="CAH2097044.1"/>
    </source>
</evidence>
<sequence length="1719" mass="195887">MPSGRKRWNLHDGPQGSLRRLRNQLAEDGCAESQVVLAKQLLEEKCELEADKISNFKQALEWLICATEQAHPEARRMLRRCIRSGVIDEDSAPIVRAKSCLAASRQETVARKAARDLFASLSNGEQYITTAQLERRIREICSTTLRKESDEDAIDDDSPEEARALDGEQALEPSQLQAGDHIHTNGTIRTHDLEEEFPKKRIYSSTDYPDNYSPNEEIRNLTVDNLVTAAVDYCQGELPLVSYELTLTDPSVKSLDHIPILHQAFLHPIVFIKVIYLKLLYYFGSFSFRLSNIELSLLLIAYLSVSTDSLYHLVPLVLYYVSIIAMVICTFKMLLAKRQFIDFRKWSGLFLRYSDGNLQPDESENLFVRNNLGPFIQFFLALFVNLFLYPFIATQWVPFSDFCVLSFCLMFLTLFSFGTNGNPYPDVLALISFGINVLAKYPYEKDTVVHQGWRFLDLHISNYPSYILGNSIEFCLNARVFFSLLIPGILVLMARRSNWQGFFKYTLPHCVTLSWLQMFITCSHGCTAYGLIRGTLALVCSFLFLPLMGIITVTLPIFAFLQYVTMSKLLYTLTVLTTLTVGLGVTCLLAKSEATKKFVTPFQLAVGLITLVYIGNQFVIRVQDDGLPSSIIEIIGDEKSSIKNLLKNELINEYEVNNYHITWDDYYNQCNTPSWSDYNMASTQIKCSILEGSNVNWEGYVKDVKIKSVRNQWSFFASWLPGILSEYFKCYYGEEFSNFCRNDGVNGDCDFVRNVARQSGKSCHLNNLNEYTYEVTINMEANGGLLKRHTEIKLALDHFFTNFTRLLRSDDKIRFKGTLFNEPGYYNIGNKDLNIKGFEINCLECKVARDGPQGSLRRLRNQLAEDGCAESQVVLAKQLLEEKCELEADKISNFKQALEWLICATEQAHPEARRMLRRCIRSGVIDEDSAPIVRAKSCLAASRQETVARKAARDLFASLSNGEQYITTAQLERRIREICSTTLRKDSDEDAIDDDSPEEARALDGEQALEPSQLQAGDHIHTNGTIRTHDLEEDYPDNYSPNEEIRNLTVDNLVTAAVDYCQGELPLVSYELTLTDPSVKSLDHIPILHQAFLHPIVFIKVIYLKLLYYFGSFSFRLSNIELSLLLIAYLSVSTDSLYHLVPLVLYYVSIIAMVICTFKMLLAKRQFIDFRKWSGLFLRYSDGNLQPDESENLFVRNNLGPFIQFFLALFVNLFLYPFIATQWVPFSEFCVLSFCLMFLTLFSFGTNGSPYPDVLALISFGINVLAKYPYEKDTVVHQGWRFLDLHISNYPSYILGNSIEFCLNARVFFSLLIPGILVLMARRSNWQGFFKYTLPHCVTLSWLQMFITCSHGCTAYGLIRGTLALVCSFLFLPLMGIITVTLPIFAFLQYVTMSKLLYTLTVLTTLTVGLGVTCLLAKSEATKKFVTPFQLAVGLITLVYIGNQFVIRVQDDGLPSSIIEIIGDEKSSIKNLLKNELINEYEVNNYHITWDDYYNQCNTPSWSDYNMASTQIKCSILEGSNVNWEGYVKDVKIKSVRNQWSFFASWLPGILSEYFKCYYGEEFSNFCQNDGVNGDCDFVRNVARQSGKSCHLNNLNEYTYEVTINMEANGGLLKRHTEIKLALDHFFTNFTRLLRSDDKIRFKGTLFNEPGSYNIGNKDLNIKGFEINCLECKVARGTISSRSHSTSKLSELCRTIVNDCIVSAKYILNFILNPVIVFK</sequence>
<protein>
    <recommendedName>
        <fullName evidence="8">Wolframin</fullName>
    </recommendedName>
</protein>
<evidence type="ECO:0008006" key="8">
    <source>
        <dbReference type="Google" id="ProtNLM"/>
    </source>
</evidence>
<keyword evidence="2" id="KW-0472">Membrane</keyword>
<dbReference type="InterPro" id="IPR026209">
    <property type="entry name" value="Wolframin_fam"/>
</dbReference>
<feature type="transmembrane region" description="Helical" evidence="2">
    <location>
        <begin position="1363"/>
        <end position="1390"/>
    </location>
</feature>
<reference evidence="6" key="1">
    <citation type="submission" date="2022-03" db="EMBL/GenBank/DDBJ databases">
        <authorList>
            <person name="Tunstrom K."/>
        </authorList>
    </citation>
    <scope>NUCLEOTIDE SEQUENCE</scope>
</reference>
<feature type="compositionally biased region" description="Acidic residues" evidence="1">
    <location>
        <begin position="988"/>
        <end position="997"/>
    </location>
</feature>
<dbReference type="PANTHER" id="PTHR13098">
    <property type="entry name" value="WOLFRAMIN"/>
    <property type="match status" value="1"/>
</dbReference>
<organism evidence="6 7">
    <name type="scientific">Euphydryas editha</name>
    <name type="common">Edith's checkerspot</name>
    <dbReference type="NCBI Taxonomy" id="104508"/>
    <lineage>
        <taxon>Eukaryota</taxon>
        <taxon>Metazoa</taxon>
        <taxon>Ecdysozoa</taxon>
        <taxon>Arthropoda</taxon>
        <taxon>Hexapoda</taxon>
        <taxon>Insecta</taxon>
        <taxon>Pterygota</taxon>
        <taxon>Neoptera</taxon>
        <taxon>Endopterygota</taxon>
        <taxon>Lepidoptera</taxon>
        <taxon>Glossata</taxon>
        <taxon>Ditrysia</taxon>
        <taxon>Papilionoidea</taxon>
        <taxon>Nymphalidae</taxon>
        <taxon>Nymphalinae</taxon>
        <taxon>Euphydryas</taxon>
    </lineage>
</organism>
<evidence type="ECO:0000259" key="3">
    <source>
        <dbReference type="Pfam" id="PF19913"/>
    </source>
</evidence>
<feature type="transmembrane region" description="Helical" evidence="2">
    <location>
        <begin position="1226"/>
        <end position="1244"/>
    </location>
</feature>
<dbReference type="GO" id="GO:0030968">
    <property type="term" value="P:endoplasmic reticulum unfolded protein response"/>
    <property type="evidence" value="ECO:0007669"/>
    <property type="project" value="TreeGrafter"/>
</dbReference>
<dbReference type="GO" id="GO:0005789">
    <property type="term" value="C:endoplasmic reticulum membrane"/>
    <property type="evidence" value="ECO:0007669"/>
    <property type="project" value="TreeGrafter"/>
</dbReference>
<dbReference type="InterPro" id="IPR045460">
    <property type="entry name" value="Wolframin_EF-hand"/>
</dbReference>
<evidence type="ECO:0000259" key="5">
    <source>
        <dbReference type="Pfam" id="PF20053"/>
    </source>
</evidence>
<dbReference type="Pfam" id="PF19913">
    <property type="entry name" value="WCOB"/>
    <property type="match status" value="2"/>
</dbReference>
<feature type="transmembrane region" description="Helical" evidence="2">
    <location>
        <begin position="375"/>
        <end position="393"/>
    </location>
</feature>
<keyword evidence="2" id="KW-1133">Transmembrane helix</keyword>
<comment type="caution">
    <text evidence="6">The sequence shown here is derived from an EMBL/GenBank/DDBJ whole genome shotgun (WGS) entry which is preliminary data.</text>
</comment>
<feature type="transmembrane region" description="Helical" evidence="2">
    <location>
        <begin position="317"/>
        <end position="335"/>
    </location>
</feature>
<dbReference type="InterPro" id="IPR045400">
    <property type="entry name" value="Wolframin_Cys-rich"/>
</dbReference>
<dbReference type="Pfam" id="PF20053">
    <property type="entry name" value="WC-rich"/>
    <property type="match status" value="2"/>
</dbReference>
<feature type="transmembrane region" description="Helical" evidence="2">
    <location>
        <begin position="569"/>
        <end position="590"/>
    </location>
</feature>
<gene>
    <name evidence="6" type="ORF">EEDITHA_LOCUS12315</name>
</gene>
<dbReference type="Pfam" id="PF19914">
    <property type="entry name" value="WEF-hand"/>
    <property type="match status" value="2"/>
</dbReference>
<feature type="domain" description="Wolframin EF-hand" evidence="4">
    <location>
        <begin position="948"/>
        <end position="1061"/>
    </location>
</feature>
<feature type="transmembrane region" description="Helical" evidence="2">
    <location>
        <begin position="1429"/>
        <end position="1447"/>
    </location>
</feature>
<feature type="transmembrane region" description="Helical" evidence="2">
    <location>
        <begin position="399"/>
        <end position="417"/>
    </location>
</feature>
<feature type="transmembrane region" description="Helical" evidence="2">
    <location>
        <begin position="1202"/>
        <end position="1220"/>
    </location>
</feature>
<feature type="region of interest" description="Disordered" evidence="1">
    <location>
        <begin position="986"/>
        <end position="1005"/>
    </location>
</feature>
<dbReference type="PRINTS" id="PR02060">
    <property type="entry name" value="WOLFFAMILY"/>
</dbReference>
<keyword evidence="2" id="KW-0812">Transmembrane</keyword>
<evidence type="ECO:0000256" key="2">
    <source>
        <dbReference type="SAM" id="Phobius"/>
    </source>
</evidence>
<feature type="transmembrane region" description="Helical" evidence="2">
    <location>
        <begin position="463"/>
        <end position="494"/>
    </location>
</feature>
<feature type="transmembrane region" description="Helical" evidence="2">
    <location>
        <begin position="1144"/>
        <end position="1162"/>
    </location>
</feature>
<feature type="domain" description="Wolframin OB-fold" evidence="3">
    <location>
        <begin position="1596"/>
        <end position="1719"/>
    </location>
</feature>
<feature type="transmembrane region" description="Helical" evidence="2">
    <location>
        <begin position="1290"/>
        <end position="1321"/>
    </location>
</feature>
<feature type="domain" description="Wolframin OB-fold" evidence="3">
    <location>
        <begin position="769"/>
        <end position="848"/>
    </location>
</feature>
<dbReference type="Proteomes" id="UP001153954">
    <property type="component" value="Unassembled WGS sequence"/>
</dbReference>
<evidence type="ECO:0000313" key="7">
    <source>
        <dbReference type="Proteomes" id="UP001153954"/>
    </source>
</evidence>